<name>A0A398CUB5_9BACL</name>
<dbReference type="AlphaFoldDB" id="A0A398CUB5"/>
<organism evidence="1 2">
    <name type="scientific">Cohnella faecalis</name>
    <dbReference type="NCBI Taxonomy" id="2315694"/>
    <lineage>
        <taxon>Bacteria</taxon>
        <taxon>Bacillati</taxon>
        <taxon>Bacillota</taxon>
        <taxon>Bacilli</taxon>
        <taxon>Bacillales</taxon>
        <taxon>Paenibacillaceae</taxon>
        <taxon>Cohnella</taxon>
    </lineage>
</organism>
<evidence type="ECO:0000313" key="1">
    <source>
        <dbReference type="EMBL" id="RIE03437.1"/>
    </source>
</evidence>
<keyword evidence="2" id="KW-1185">Reference proteome</keyword>
<dbReference type="EMBL" id="QXJM01000037">
    <property type="protein sequence ID" value="RIE03437.1"/>
    <property type="molecule type" value="Genomic_DNA"/>
</dbReference>
<reference evidence="1 2" key="1">
    <citation type="submission" date="2018-09" db="EMBL/GenBank/DDBJ databases">
        <title>Cohnella cavernae sp. nov., isolated from a karst cave.</title>
        <authorList>
            <person name="Zhu H."/>
        </authorList>
    </citation>
    <scope>NUCLEOTIDE SEQUENCE [LARGE SCALE GENOMIC DNA]</scope>
    <source>
        <strain evidence="1 2">K2E09-144</strain>
    </source>
</reference>
<comment type="caution">
    <text evidence="1">The sequence shown here is derived from an EMBL/GenBank/DDBJ whole genome shotgun (WGS) entry which is preliminary data.</text>
</comment>
<evidence type="ECO:0000313" key="2">
    <source>
        <dbReference type="Proteomes" id="UP000266340"/>
    </source>
</evidence>
<dbReference type="OrthoDB" id="2665639at2"/>
<dbReference type="Proteomes" id="UP000266340">
    <property type="component" value="Unassembled WGS sequence"/>
</dbReference>
<sequence length="163" mass="18904">MGTRLLSESLIKSRYPHLRYVRIHTGGSHKATIYAWNEQLQLPEEEIYELKKFASDHLLPYVCFQVKAYPMIRQEQVPPVYELPEPITQAAMSRGLTLYGIVNIINDMFVNGEMTIHKYDSFRGVIHLKVQTATALTDIEKELIRQYLYEMVPLGSCFEVAYC</sequence>
<accession>A0A398CUB5</accession>
<gene>
    <name evidence="1" type="ORF">D3H35_12290</name>
</gene>
<protein>
    <submittedName>
        <fullName evidence="1">Uncharacterized protein</fullName>
    </submittedName>
</protein>
<proteinExistence type="predicted"/>